<protein>
    <submittedName>
        <fullName evidence="1">Uncharacterized protein</fullName>
    </submittedName>
</protein>
<dbReference type="AlphaFoldDB" id="A0A0E9TWN5"/>
<proteinExistence type="predicted"/>
<reference evidence="1" key="2">
    <citation type="journal article" date="2015" name="Fish Shellfish Immunol.">
        <title>Early steps in the European eel (Anguilla anguilla)-Vibrio vulnificus interaction in the gills: Role of the RtxA13 toxin.</title>
        <authorList>
            <person name="Callol A."/>
            <person name="Pajuelo D."/>
            <person name="Ebbesson L."/>
            <person name="Teles M."/>
            <person name="MacKenzie S."/>
            <person name="Amaro C."/>
        </authorList>
    </citation>
    <scope>NUCLEOTIDE SEQUENCE</scope>
</reference>
<evidence type="ECO:0000313" key="1">
    <source>
        <dbReference type="EMBL" id="JAH57961.1"/>
    </source>
</evidence>
<sequence length="21" mass="2565">MFHEFHSEKLTSRKIFSCSIH</sequence>
<dbReference type="EMBL" id="GBXM01050616">
    <property type="protein sequence ID" value="JAH57961.1"/>
    <property type="molecule type" value="Transcribed_RNA"/>
</dbReference>
<accession>A0A0E9TWN5</accession>
<reference evidence="1" key="1">
    <citation type="submission" date="2014-11" db="EMBL/GenBank/DDBJ databases">
        <authorList>
            <person name="Amaro Gonzalez C."/>
        </authorList>
    </citation>
    <scope>NUCLEOTIDE SEQUENCE</scope>
</reference>
<organism evidence="1">
    <name type="scientific">Anguilla anguilla</name>
    <name type="common">European freshwater eel</name>
    <name type="synonym">Muraena anguilla</name>
    <dbReference type="NCBI Taxonomy" id="7936"/>
    <lineage>
        <taxon>Eukaryota</taxon>
        <taxon>Metazoa</taxon>
        <taxon>Chordata</taxon>
        <taxon>Craniata</taxon>
        <taxon>Vertebrata</taxon>
        <taxon>Euteleostomi</taxon>
        <taxon>Actinopterygii</taxon>
        <taxon>Neopterygii</taxon>
        <taxon>Teleostei</taxon>
        <taxon>Anguilliformes</taxon>
        <taxon>Anguillidae</taxon>
        <taxon>Anguilla</taxon>
    </lineage>
</organism>
<name>A0A0E9TWN5_ANGAN</name>